<sequence>MAFFVAFHQTAFTTQKDFGREAREAAWASEQRTLHGLRSVEPKMFLETATFRDINIMAEEAKRRAEIARLRELHTLKGKVESFAKLRGFDIDAMNQNYTRRKFVEQELEKMREKIPLHKKQSEAAKDAKMQVLKELESTKRLIQELKFNLDRGD</sequence>
<evidence type="ECO:0000313" key="5">
    <source>
        <dbReference type="Proteomes" id="UP001642360"/>
    </source>
</evidence>
<accession>A0ABC8RMJ2</accession>
<keyword evidence="2 3" id="KW-0175">Coiled coil</keyword>
<dbReference type="AlphaFoldDB" id="A0ABC8RMJ2"/>
<name>A0ABC8RMJ2_9AQUA</name>
<keyword evidence="5" id="KW-1185">Reference proteome</keyword>
<dbReference type="EMBL" id="CAUOFW020001547">
    <property type="protein sequence ID" value="CAK9146189.1"/>
    <property type="molecule type" value="Genomic_DNA"/>
</dbReference>
<evidence type="ECO:0000313" key="4">
    <source>
        <dbReference type="EMBL" id="CAK9146189.1"/>
    </source>
</evidence>
<protein>
    <submittedName>
        <fullName evidence="4">Uncharacterized protein</fullName>
    </submittedName>
</protein>
<dbReference type="Pfam" id="PF05701">
    <property type="entry name" value="WEMBL"/>
    <property type="match status" value="1"/>
</dbReference>
<dbReference type="Gene3D" id="6.10.140.890">
    <property type="match status" value="1"/>
</dbReference>
<dbReference type="Proteomes" id="UP001642360">
    <property type="component" value="Unassembled WGS sequence"/>
</dbReference>
<evidence type="ECO:0000256" key="1">
    <source>
        <dbReference type="ARBA" id="ARBA00005485"/>
    </source>
</evidence>
<evidence type="ECO:0000256" key="2">
    <source>
        <dbReference type="ARBA" id="ARBA00023054"/>
    </source>
</evidence>
<gene>
    <name evidence="4" type="ORF">ILEXP_LOCUS14023</name>
</gene>
<dbReference type="PANTHER" id="PTHR32054:SF31">
    <property type="entry name" value="PROTEIN WEAK CHLOROPLAST MOVEMENT UNDER BLUE LIGHT 1"/>
    <property type="match status" value="1"/>
</dbReference>
<proteinExistence type="inferred from homology"/>
<dbReference type="InterPro" id="IPR008545">
    <property type="entry name" value="Web"/>
</dbReference>
<evidence type="ECO:0000256" key="3">
    <source>
        <dbReference type="SAM" id="Coils"/>
    </source>
</evidence>
<comment type="caution">
    <text evidence="4">The sequence shown here is derived from an EMBL/GenBank/DDBJ whole genome shotgun (WGS) entry which is preliminary data.</text>
</comment>
<dbReference type="PANTHER" id="PTHR32054">
    <property type="entry name" value="HEAVY CHAIN, PUTATIVE, EXPRESSED-RELATED-RELATED"/>
    <property type="match status" value="1"/>
</dbReference>
<feature type="coiled-coil region" evidence="3">
    <location>
        <begin position="94"/>
        <end position="139"/>
    </location>
</feature>
<organism evidence="4 5">
    <name type="scientific">Ilex paraguariensis</name>
    <name type="common">yerba mate</name>
    <dbReference type="NCBI Taxonomy" id="185542"/>
    <lineage>
        <taxon>Eukaryota</taxon>
        <taxon>Viridiplantae</taxon>
        <taxon>Streptophyta</taxon>
        <taxon>Embryophyta</taxon>
        <taxon>Tracheophyta</taxon>
        <taxon>Spermatophyta</taxon>
        <taxon>Magnoliopsida</taxon>
        <taxon>eudicotyledons</taxon>
        <taxon>Gunneridae</taxon>
        <taxon>Pentapetalae</taxon>
        <taxon>asterids</taxon>
        <taxon>campanulids</taxon>
        <taxon>Aquifoliales</taxon>
        <taxon>Aquifoliaceae</taxon>
        <taxon>Ilex</taxon>
    </lineage>
</organism>
<reference evidence="4 5" key="1">
    <citation type="submission" date="2024-02" db="EMBL/GenBank/DDBJ databases">
        <authorList>
            <person name="Vignale AGUSTIN F."/>
            <person name="Sosa J E."/>
            <person name="Modenutti C."/>
        </authorList>
    </citation>
    <scope>NUCLEOTIDE SEQUENCE [LARGE SCALE GENOMIC DNA]</scope>
</reference>
<comment type="similarity">
    <text evidence="1">Belongs to the WEB family.</text>
</comment>